<dbReference type="PROSITE" id="PS51257">
    <property type="entry name" value="PROKAR_LIPOPROTEIN"/>
    <property type="match status" value="1"/>
</dbReference>
<gene>
    <name evidence="1" type="ORF">PQR79_07240</name>
</gene>
<proteinExistence type="predicted"/>
<evidence type="ECO:0000313" key="2">
    <source>
        <dbReference type="Proteomes" id="UP001213691"/>
    </source>
</evidence>
<accession>A0ABT5TL56</accession>
<dbReference type="InterPro" id="IPR029045">
    <property type="entry name" value="ClpP/crotonase-like_dom_sf"/>
</dbReference>
<sequence length="252" mass="27864">MRNLLVVLLLTLTGCASQPEPFSVVIDPLSANTIVYRGEINADNVASFEQLITNSPTPIESLIINSGGGEVFAGIRFGELVYQYQLKVIVDKVCASSCANYIATASNDVTVREGGLLGWHGGALQPLYLSLQHPQKQAHKNNLENEQFITKWRQAELDFFNKVKVNQIVTVIGMMPGLHDKRDAQLFSYDQKTLKQLGLYIAYEGEQATHSASGEYVVQIFSLSPEVLDLLLMQHSKILEQEKLGLLSQGIL</sequence>
<name>A0ABT5TL56_9GAMM</name>
<evidence type="ECO:0000313" key="1">
    <source>
        <dbReference type="EMBL" id="MDD8058923.1"/>
    </source>
</evidence>
<evidence type="ECO:0008006" key="3">
    <source>
        <dbReference type="Google" id="ProtNLM"/>
    </source>
</evidence>
<organism evidence="1 2">
    <name type="scientific">Shewanella metallivivens</name>
    <dbReference type="NCBI Taxonomy" id="2872342"/>
    <lineage>
        <taxon>Bacteria</taxon>
        <taxon>Pseudomonadati</taxon>
        <taxon>Pseudomonadota</taxon>
        <taxon>Gammaproteobacteria</taxon>
        <taxon>Alteromonadales</taxon>
        <taxon>Shewanellaceae</taxon>
        <taxon>Shewanella</taxon>
    </lineage>
</organism>
<dbReference type="Proteomes" id="UP001213691">
    <property type="component" value="Unassembled WGS sequence"/>
</dbReference>
<dbReference type="EMBL" id="JAQQPZ010000004">
    <property type="protein sequence ID" value="MDD8058923.1"/>
    <property type="molecule type" value="Genomic_DNA"/>
</dbReference>
<dbReference type="RefSeq" id="WP_238106801.1">
    <property type="nucleotide sequence ID" value="NZ_JAQQPZ010000004.1"/>
</dbReference>
<keyword evidence="2" id="KW-1185">Reference proteome</keyword>
<reference evidence="1 2" key="1">
    <citation type="submission" date="2023-02" db="EMBL/GenBank/DDBJ databases">
        <title>Genome sequence of Shewanella metallivivens ER-Te-42B-Light, sp. nov., enriched from sulfide tube worms (Riftia pachyptila) isolated from Explorer Ridge in the Pacific Ocean.</title>
        <authorList>
            <person name="Maltman C."/>
            <person name="Kuzyk S.B."/>
            <person name="Kyndt J.A."/>
            <person name="Yurkov V."/>
        </authorList>
    </citation>
    <scope>NUCLEOTIDE SEQUENCE [LARGE SCALE GENOMIC DNA]</scope>
    <source>
        <strain evidence="1 2">ER-Te-42B-Light</strain>
    </source>
</reference>
<protein>
    <recommendedName>
        <fullName evidence="3">Lipoprotein</fullName>
    </recommendedName>
</protein>
<dbReference type="SUPFAM" id="SSF52096">
    <property type="entry name" value="ClpP/crotonase"/>
    <property type="match status" value="1"/>
</dbReference>
<comment type="caution">
    <text evidence="1">The sequence shown here is derived from an EMBL/GenBank/DDBJ whole genome shotgun (WGS) entry which is preliminary data.</text>
</comment>
<dbReference type="Gene3D" id="3.90.226.10">
    <property type="entry name" value="2-enoyl-CoA Hydratase, Chain A, domain 1"/>
    <property type="match status" value="1"/>
</dbReference>